<name>A0A0D2KXJ3_9CHLO</name>
<organism evidence="2 3">
    <name type="scientific">Monoraphidium neglectum</name>
    <dbReference type="NCBI Taxonomy" id="145388"/>
    <lineage>
        <taxon>Eukaryota</taxon>
        <taxon>Viridiplantae</taxon>
        <taxon>Chlorophyta</taxon>
        <taxon>core chlorophytes</taxon>
        <taxon>Chlorophyceae</taxon>
        <taxon>CS clade</taxon>
        <taxon>Sphaeropleales</taxon>
        <taxon>Selenastraceae</taxon>
        <taxon>Monoraphidium</taxon>
    </lineage>
</organism>
<feature type="non-terminal residue" evidence="2">
    <location>
        <position position="219"/>
    </location>
</feature>
<keyword evidence="3" id="KW-1185">Reference proteome</keyword>
<sequence length="219" mass="21288">MAWPAGPGAMGQRPVLALLLLSAAPWSCAVRSPACPGGCIIATTTVPDRVCECVHERCSRAAAAPVAAALAALAPADSAPAGGTGAAMPFFAPDGPADGAPTGAPGPPPRAAIGGSVVPPRAALPDNCGFCDSGHNTYASFEDCRSNQQNFLPAGPAAAAAAYPQLAATQTQAVARHAAARPALAAAPLEGAGMQAAAIVCPWPVVAPGGDGVARTGCP</sequence>
<dbReference type="GeneID" id="25740837"/>
<keyword evidence="1" id="KW-0732">Signal</keyword>
<protein>
    <submittedName>
        <fullName evidence="2">Uncharacterized protein</fullName>
    </submittedName>
</protein>
<dbReference type="AlphaFoldDB" id="A0A0D2KXJ3"/>
<proteinExistence type="predicted"/>
<accession>A0A0D2KXJ3</accession>
<evidence type="ECO:0000256" key="1">
    <source>
        <dbReference type="SAM" id="SignalP"/>
    </source>
</evidence>
<gene>
    <name evidence="2" type="ORF">MNEG_7961</name>
</gene>
<feature type="signal peptide" evidence="1">
    <location>
        <begin position="1"/>
        <end position="29"/>
    </location>
</feature>
<evidence type="ECO:0000313" key="2">
    <source>
        <dbReference type="EMBL" id="KIZ00004.1"/>
    </source>
</evidence>
<dbReference type="KEGG" id="mng:MNEG_7961"/>
<evidence type="ECO:0000313" key="3">
    <source>
        <dbReference type="Proteomes" id="UP000054498"/>
    </source>
</evidence>
<feature type="chain" id="PRO_5002263279" evidence="1">
    <location>
        <begin position="30"/>
        <end position="219"/>
    </location>
</feature>
<dbReference type="EMBL" id="KK101681">
    <property type="protein sequence ID" value="KIZ00004.1"/>
    <property type="molecule type" value="Genomic_DNA"/>
</dbReference>
<dbReference type="Proteomes" id="UP000054498">
    <property type="component" value="Unassembled WGS sequence"/>
</dbReference>
<reference evidence="2 3" key="1">
    <citation type="journal article" date="2013" name="BMC Genomics">
        <title>Reconstruction of the lipid metabolism for the microalga Monoraphidium neglectum from its genome sequence reveals characteristics suitable for biofuel production.</title>
        <authorList>
            <person name="Bogen C."/>
            <person name="Al-Dilaimi A."/>
            <person name="Albersmeier A."/>
            <person name="Wichmann J."/>
            <person name="Grundmann M."/>
            <person name="Rupp O."/>
            <person name="Lauersen K.J."/>
            <person name="Blifernez-Klassen O."/>
            <person name="Kalinowski J."/>
            <person name="Goesmann A."/>
            <person name="Mussgnug J.H."/>
            <person name="Kruse O."/>
        </authorList>
    </citation>
    <scope>NUCLEOTIDE SEQUENCE [LARGE SCALE GENOMIC DNA]</scope>
    <source>
        <strain evidence="2 3">SAG 48.87</strain>
    </source>
</reference>
<dbReference type="RefSeq" id="XP_013899023.1">
    <property type="nucleotide sequence ID" value="XM_014043569.1"/>
</dbReference>